<gene>
    <name evidence="3" type="ORF">PHATRDRAFT_55162</name>
</gene>
<dbReference type="PROSITE" id="PS50088">
    <property type="entry name" value="ANK_REPEAT"/>
    <property type="match status" value="1"/>
</dbReference>
<dbReference type="OrthoDB" id="41194at2759"/>
<keyword evidence="1" id="KW-0040">ANK repeat</keyword>
<proteinExistence type="predicted"/>
<evidence type="ECO:0000313" key="3">
    <source>
        <dbReference type="EMBL" id="EEC43254.1"/>
    </source>
</evidence>
<dbReference type="InterPro" id="IPR036770">
    <property type="entry name" value="Ankyrin_rpt-contain_sf"/>
</dbReference>
<feature type="signal peptide" evidence="2">
    <location>
        <begin position="1"/>
        <end position="24"/>
    </location>
</feature>
<name>B7GDF5_PHATC</name>
<dbReference type="InterPro" id="IPR002110">
    <property type="entry name" value="Ankyrin_rpt"/>
</dbReference>
<dbReference type="PaxDb" id="2850-Phatr55162"/>
<sequence length="437" mass="49798">MHWYQVQMQFTLVLSFAICGLTQSGTSWDTVRLVPVEDPTQSPETSYRSEDDASFAIYSRNLSSVLGDKQTFYNDFMEGCRKAVMESGSDPDVVCDKDDGHRMRMNVYQPQSVVNYTKTGFAKVKTPPEVFRLLKEFWDLNKEKSYVEWSGPTPYHNNWEVPPTVIRVDNTTLETGGIELQRAISNAAKALMEEWTGQRLSYSSVYGIRIYHNQSVLSPHVDRLPLVSSAIINVAQDVDEDWVLEVYDHDGVAHNVTMEPGDMVLYESHSVIHGRPFPLQGKFFANCFVHFEPLGPLDQSEISVNNGDLPPYLIPGSQWEAEYRLKHPDGWSVLSDPMSLIQSGDLPLLRYVGRNKPEVLHKPDKIDWRPIHEVCRQGNLEILKYLVEQDADIHAVTKAYGNSEPLDIAKRYLASDDPVIEYLEEKLRAEESDHSEL</sequence>
<organism evidence="3 4">
    <name type="scientific">Phaeodactylum tricornutum (strain CCAP 1055/1)</name>
    <dbReference type="NCBI Taxonomy" id="556484"/>
    <lineage>
        <taxon>Eukaryota</taxon>
        <taxon>Sar</taxon>
        <taxon>Stramenopiles</taxon>
        <taxon>Ochrophyta</taxon>
        <taxon>Bacillariophyta</taxon>
        <taxon>Bacillariophyceae</taxon>
        <taxon>Bacillariophycidae</taxon>
        <taxon>Naviculales</taxon>
        <taxon>Phaeodactylaceae</taxon>
        <taxon>Phaeodactylum</taxon>
    </lineage>
</organism>
<reference evidence="4" key="2">
    <citation type="submission" date="2008-08" db="EMBL/GenBank/DDBJ databases">
        <authorList>
            <consortium name="Diatom Consortium"/>
            <person name="Grigoriev I."/>
            <person name="Grimwood J."/>
            <person name="Kuo A."/>
            <person name="Otillar R.P."/>
            <person name="Salamov A."/>
            <person name="Detter J.C."/>
            <person name="Lindquist E."/>
            <person name="Shapiro H."/>
            <person name="Lucas S."/>
            <person name="Glavina del Rio T."/>
            <person name="Pitluck S."/>
            <person name="Rokhsar D."/>
            <person name="Bowler C."/>
        </authorList>
    </citation>
    <scope>GENOME REANNOTATION</scope>
    <source>
        <strain evidence="4">CCAP 1055/1</strain>
    </source>
</reference>
<feature type="repeat" description="ANK" evidence="1">
    <location>
        <begin position="366"/>
        <end position="398"/>
    </location>
</feature>
<keyword evidence="2" id="KW-0732">Signal</keyword>
<dbReference type="Proteomes" id="UP000000759">
    <property type="component" value="Chromosome 28"/>
</dbReference>
<evidence type="ECO:0000256" key="1">
    <source>
        <dbReference type="PROSITE-ProRule" id="PRU00023"/>
    </source>
</evidence>
<evidence type="ECO:0000313" key="4">
    <source>
        <dbReference type="Proteomes" id="UP000000759"/>
    </source>
</evidence>
<dbReference type="EMBL" id="CM000630">
    <property type="protein sequence ID" value="EEC43254.1"/>
    <property type="molecule type" value="Genomic_DNA"/>
</dbReference>
<accession>B7GDF5</accession>
<keyword evidence="4" id="KW-1185">Reference proteome</keyword>
<dbReference type="STRING" id="556484.B7GDF5"/>
<protein>
    <submittedName>
        <fullName evidence="3">Uncharacterized protein</fullName>
    </submittedName>
</protein>
<dbReference type="KEGG" id="pti:PHATRDRAFT_55162"/>
<dbReference type="Gene3D" id="1.25.40.20">
    <property type="entry name" value="Ankyrin repeat-containing domain"/>
    <property type="match status" value="1"/>
</dbReference>
<evidence type="ECO:0000256" key="2">
    <source>
        <dbReference type="SAM" id="SignalP"/>
    </source>
</evidence>
<dbReference type="HOGENOM" id="CLU_643266_0_0_1"/>
<reference evidence="3 4" key="1">
    <citation type="journal article" date="2008" name="Nature">
        <title>The Phaeodactylum genome reveals the evolutionary history of diatom genomes.</title>
        <authorList>
            <person name="Bowler C."/>
            <person name="Allen A.E."/>
            <person name="Badger J.H."/>
            <person name="Grimwood J."/>
            <person name="Jabbari K."/>
            <person name="Kuo A."/>
            <person name="Maheswari U."/>
            <person name="Martens C."/>
            <person name="Maumus F."/>
            <person name="Otillar R.P."/>
            <person name="Rayko E."/>
            <person name="Salamov A."/>
            <person name="Vandepoele K."/>
            <person name="Beszteri B."/>
            <person name="Gruber A."/>
            <person name="Heijde M."/>
            <person name="Katinka M."/>
            <person name="Mock T."/>
            <person name="Valentin K."/>
            <person name="Verret F."/>
            <person name="Berges J.A."/>
            <person name="Brownlee C."/>
            <person name="Cadoret J.P."/>
            <person name="Chiovitti A."/>
            <person name="Choi C.J."/>
            <person name="Coesel S."/>
            <person name="De Martino A."/>
            <person name="Detter J.C."/>
            <person name="Durkin C."/>
            <person name="Falciatore A."/>
            <person name="Fournet J."/>
            <person name="Haruta M."/>
            <person name="Huysman M.J."/>
            <person name="Jenkins B.D."/>
            <person name="Jiroutova K."/>
            <person name="Jorgensen R.E."/>
            <person name="Joubert Y."/>
            <person name="Kaplan A."/>
            <person name="Kroger N."/>
            <person name="Kroth P.G."/>
            <person name="La Roche J."/>
            <person name="Lindquist E."/>
            <person name="Lommer M."/>
            <person name="Martin-Jezequel V."/>
            <person name="Lopez P.J."/>
            <person name="Lucas S."/>
            <person name="Mangogna M."/>
            <person name="McGinnis K."/>
            <person name="Medlin L.K."/>
            <person name="Montsant A."/>
            <person name="Oudot-Le Secq M.P."/>
            <person name="Napoli C."/>
            <person name="Obornik M."/>
            <person name="Parker M.S."/>
            <person name="Petit J.L."/>
            <person name="Porcel B.M."/>
            <person name="Poulsen N."/>
            <person name="Robison M."/>
            <person name="Rychlewski L."/>
            <person name="Rynearson T.A."/>
            <person name="Schmutz J."/>
            <person name="Shapiro H."/>
            <person name="Siaut M."/>
            <person name="Stanley M."/>
            <person name="Sussman M.R."/>
            <person name="Taylor A.R."/>
            <person name="Vardi A."/>
            <person name="von Dassow P."/>
            <person name="Vyverman W."/>
            <person name="Willis A."/>
            <person name="Wyrwicz L.S."/>
            <person name="Rokhsar D.S."/>
            <person name="Weissenbach J."/>
            <person name="Armbrust E.V."/>
            <person name="Green B.R."/>
            <person name="Van de Peer Y."/>
            <person name="Grigoriev I.V."/>
        </authorList>
    </citation>
    <scope>NUCLEOTIDE SEQUENCE [LARGE SCALE GENOMIC DNA]</scope>
    <source>
        <strain evidence="3 4">CCAP 1055/1</strain>
    </source>
</reference>
<dbReference type="GeneID" id="7199098"/>
<dbReference type="SUPFAM" id="SSF48403">
    <property type="entry name" value="Ankyrin repeat"/>
    <property type="match status" value="1"/>
</dbReference>
<dbReference type="Pfam" id="PF13606">
    <property type="entry name" value="Ank_3"/>
    <property type="match status" value="1"/>
</dbReference>
<feature type="chain" id="PRO_5002856051" evidence="2">
    <location>
        <begin position="25"/>
        <end position="437"/>
    </location>
</feature>
<dbReference type="AlphaFoldDB" id="B7GDF5"/>
<dbReference type="RefSeq" id="XP_002185122.1">
    <property type="nucleotide sequence ID" value="XM_002185086.1"/>
</dbReference>
<dbReference type="InParanoid" id="B7GDF5"/>